<sequence length="275" mass="32653">MNRKLTLTEIQKVSLEILCKVDSFCREHGIRYSLTYGTLLGAVRHKGFIPWDDDIDIMMPRPDYERFLSTFKGDNEVRLISEYQSYITFSRVCDIKSTFCETLLPYAPQKLTSKTGVWIDIFPVDGVESDIKTFKEKVDFINHYCSLQLQRRWGCPSLTLRKGYMYLLKLLYRKIKYIASPVYKINNAIRNCRKPYTFENADYVSQIVCGKIYDREIFKKEIFDDYVEVTFEGHNFKAVSCWDEVLRATYGDYMEMPSKENRIQHSVNHTFFYWK</sequence>
<protein>
    <recommendedName>
        <fullName evidence="1">LicD/FKTN/FKRP nucleotidyltransferase domain-containing protein</fullName>
    </recommendedName>
</protein>
<proteinExistence type="predicted"/>
<dbReference type="Proteomes" id="UP000029578">
    <property type="component" value="Unassembled WGS sequence"/>
</dbReference>
<feature type="domain" description="LicD/FKTN/FKRP nucleotidyltransferase" evidence="1">
    <location>
        <begin position="25"/>
        <end position="251"/>
    </location>
</feature>
<dbReference type="RefSeq" id="WP_036866452.1">
    <property type="nucleotide sequence ID" value="NZ_JRNS01000501.1"/>
</dbReference>
<comment type="caution">
    <text evidence="2">The sequence shown here is derived from an EMBL/GenBank/DDBJ whole genome shotgun (WGS) entry which is preliminary data.</text>
</comment>
<dbReference type="InterPro" id="IPR052942">
    <property type="entry name" value="LPS_cholinephosphotransferase"/>
</dbReference>
<dbReference type="PANTHER" id="PTHR43404">
    <property type="entry name" value="LIPOPOLYSACCHARIDE CHOLINEPHOSPHOTRANSFERASE LICD"/>
    <property type="match status" value="1"/>
</dbReference>
<evidence type="ECO:0000259" key="1">
    <source>
        <dbReference type="Pfam" id="PF04991"/>
    </source>
</evidence>
<name>A0A096AA55_9BACT</name>
<dbReference type="Pfam" id="PF04991">
    <property type="entry name" value="LicD"/>
    <property type="match status" value="1"/>
</dbReference>
<reference evidence="2 3" key="1">
    <citation type="submission" date="2014-07" db="EMBL/GenBank/DDBJ databases">
        <authorList>
            <person name="McCorrison J."/>
            <person name="Sanka R."/>
            <person name="Torralba M."/>
            <person name="Gillis M."/>
            <person name="Haft D.H."/>
            <person name="Methe B."/>
            <person name="Sutton G."/>
            <person name="Nelson K.E."/>
        </authorList>
    </citation>
    <scope>NUCLEOTIDE SEQUENCE [LARGE SCALE GENOMIC DNA]</scope>
    <source>
        <strain evidence="2 3">DNF00666</strain>
    </source>
</reference>
<accession>A0A096AA55</accession>
<dbReference type="PANTHER" id="PTHR43404:SF2">
    <property type="entry name" value="LIPOPOLYSACCHARIDE CHOLINEPHOSPHOTRANSFERASE LICD"/>
    <property type="match status" value="1"/>
</dbReference>
<gene>
    <name evidence="2" type="ORF">HMPREF0661_10995</name>
</gene>
<evidence type="ECO:0000313" key="3">
    <source>
        <dbReference type="Proteomes" id="UP000029578"/>
    </source>
</evidence>
<dbReference type="EMBL" id="JRNS01000501">
    <property type="protein sequence ID" value="KGF44013.1"/>
    <property type="molecule type" value="Genomic_DNA"/>
</dbReference>
<organism evidence="2 3">
    <name type="scientific">Prevotella melaninogenica DNF00666</name>
    <dbReference type="NCBI Taxonomy" id="1401073"/>
    <lineage>
        <taxon>Bacteria</taxon>
        <taxon>Pseudomonadati</taxon>
        <taxon>Bacteroidota</taxon>
        <taxon>Bacteroidia</taxon>
        <taxon>Bacteroidales</taxon>
        <taxon>Prevotellaceae</taxon>
        <taxon>Prevotella</taxon>
    </lineage>
</organism>
<dbReference type="AlphaFoldDB" id="A0A096AA55"/>
<evidence type="ECO:0000313" key="2">
    <source>
        <dbReference type="EMBL" id="KGF44013.1"/>
    </source>
</evidence>
<dbReference type="InterPro" id="IPR007074">
    <property type="entry name" value="LicD/FKTN/FKRP_NTP_transf"/>
</dbReference>
<dbReference type="GO" id="GO:0009100">
    <property type="term" value="P:glycoprotein metabolic process"/>
    <property type="evidence" value="ECO:0007669"/>
    <property type="project" value="UniProtKB-ARBA"/>
</dbReference>